<evidence type="ECO:0000259" key="2">
    <source>
        <dbReference type="PROSITE" id="PS50835"/>
    </source>
</evidence>
<dbReference type="EMBL" id="JAGKHQ010000740">
    <property type="protein sequence ID" value="KAG7465408.1"/>
    <property type="molecule type" value="Genomic_DNA"/>
</dbReference>
<organism evidence="3 4">
    <name type="scientific">Solea senegalensis</name>
    <name type="common">Senegalese sole</name>
    <dbReference type="NCBI Taxonomy" id="28829"/>
    <lineage>
        <taxon>Eukaryota</taxon>
        <taxon>Metazoa</taxon>
        <taxon>Chordata</taxon>
        <taxon>Craniata</taxon>
        <taxon>Vertebrata</taxon>
        <taxon>Euteleostomi</taxon>
        <taxon>Actinopterygii</taxon>
        <taxon>Neopterygii</taxon>
        <taxon>Teleostei</taxon>
        <taxon>Neoteleostei</taxon>
        <taxon>Acanthomorphata</taxon>
        <taxon>Carangaria</taxon>
        <taxon>Pleuronectiformes</taxon>
        <taxon>Pleuronectoidei</taxon>
        <taxon>Soleidae</taxon>
        <taxon>Solea</taxon>
    </lineage>
</organism>
<evidence type="ECO:0000256" key="1">
    <source>
        <dbReference type="SAM" id="SignalP"/>
    </source>
</evidence>
<feature type="domain" description="Ig-like" evidence="2">
    <location>
        <begin position="27"/>
        <end position="134"/>
    </location>
</feature>
<keyword evidence="4" id="KW-1185">Reference proteome</keyword>
<feature type="signal peptide" evidence="1">
    <location>
        <begin position="1"/>
        <end position="22"/>
    </location>
</feature>
<feature type="chain" id="PRO_5043551915" description="Ig-like domain-containing protein" evidence="1">
    <location>
        <begin position="23"/>
        <end position="135"/>
    </location>
</feature>
<dbReference type="InterPro" id="IPR013098">
    <property type="entry name" value="Ig_I-set"/>
</dbReference>
<dbReference type="InterPro" id="IPR003599">
    <property type="entry name" value="Ig_sub"/>
</dbReference>
<accession>A0AAV6PI92</accession>
<dbReference type="PROSITE" id="PS50835">
    <property type="entry name" value="IG_LIKE"/>
    <property type="match status" value="1"/>
</dbReference>
<dbReference type="SMART" id="SM00409">
    <property type="entry name" value="IG"/>
    <property type="match status" value="1"/>
</dbReference>
<sequence length="135" mass="14850">MLSIRCVMLLLLLLLLVTVCAASEEEETVVVLYRQQTIPVSRGSSVKLLCHTKFSPRLCGKVHAAWQLNHTELTNPDRYSTTVNETDSGGGNRLRRVVTEILKVGTDDGGDYQCVAKCTTGESAKGHIIQIKVNH</sequence>
<dbReference type="Proteomes" id="UP000693946">
    <property type="component" value="Unassembled WGS sequence"/>
</dbReference>
<proteinExistence type="predicted"/>
<dbReference type="Pfam" id="PF07679">
    <property type="entry name" value="I-set"/>
    <property type="match status" value="1"/>
</dbReference>
<name>A0AAV6PI92_SOLSE</name>
<comment type="caution">
    <text evidence="3">The sequence shown here is derived from an EMBL/GenBank/DDBJ whole genome shotgun (WGS) entry which is preliminary data.</text>
</comment>
<evidence type="ECO:0000313" key="3">
    <source>
        <dbReference type="EMBL" id="KAG7465408.1"/>
    </source>
</evidence>
<dbReference type="AlphaFoldDB" id="A0AAV6PI92"/>
<dbReference type="InterPro" id="IPR007110">
    <property type="entry name" value="Ig-like_dom"/>
</dbReference>
<reference evidence="3 4" key="1">
    <citation type="journal article" date="2021" name="Sci. Rep.">
        <title>Chromosome anchoring in Senegalese sole (Solea senegalensis) reveals sex-associated markers and genome rearrangements in flatfish.</title>
        <authorList>
            <person name="Guerrero-Cozar I."/>
            <person name="Gomez-Garrido J."/>
            <person name="Berbel C."/>
            <person name="Martinez-Blanch J.F."/>
            <person name="Alioto T."/>
            <person name="Claros M.G."/>
            <person name="Gagnaire P.A."/>
            <person name="Manchado M."/>
        </authorList>
    </citation>
    <scope>NUCLEOTIDE SEQUENCE [LARGE SCALE GENOMIC DNA]</scope>
    <source>
        <strain evidence="3">Sse05_10M</strain>
    </source>
</reference>
<evidence type="ECO:0000313" key="4">
    <source>
        <dbReference type="Proteomes" id="UP000693946"/>
    </source>
</evidence>
<protein>
    <recommendedName>
        <fullName evidence="2">Ig-like domain-containing protein</fullName>
    </recommendedName>
</protein>
<gene>
    <name evidence="3" type="ORF">JOB18_014751</name>
</gene>
<keyword evidence="1" id="KW-0732">Signal</keyword>